<dbReference type="PROSITE" id="PS51257">
    <property type="entry name" value="PROKAR_LIPOPROTEIN"/>
    <property type="match status" value="1"/>
</dbReference>
<evidence type="ECO:0000313" key="2">
    <source>
        <dbReference type="EMBL" id="PUV26344.1"/>
    </source>
</evidence>
<evidence type="ECO:0000313" key="3">
    <source>
        <dbReference type="Proteomes" id="UP000250831"/>
    </source>
</evidence>
<comment type="caution">
    <text evidence="2">The sequence shown here is derived from an EMBL/GenBank/DDBJ whole genome shotgun (WGS) entry which is preliminary data.</text>
</comment>
<gene>
    <name evidence="2" type="ORF">DCO56_05175</name>
</gene>
<feature type="domain" description="IPT/TIG" evidence="1">
    <location>
        <begin position="498"/>
        <end position="557"/>
    </location>
</feature>
<dbReference type="AlphaFoldDB" id="A0A363NZV2"/>
<evidence type="ECO:0000259" key="1">
    <source>
        <dbReference type="Pfam" id="PF01833"/>
    </source>
</evidence>
<dbReference type="Pfam" id="PF01833">
    <property type="entry name" value="TIG"/>
    <property type="match status" value="1"/>
</dbReference>
<dbReference type="Gene3D" id="2.60.40.10">
    <property type="entry name" value="Immunoglobulins"/>
    <property type="match status" value="1"/>
</dbReference>
<organism evidence="2 3">
    <name type="scientific">Sphingobacterium athyrii</name>
    <dbReference type="NCBI Taxonomy" id="2152717"/>
    <lineage>
        <taxon>Bacteria</taxon>
        <taxon>Pseudomonadati</taxon>
        <taxon>Bacteroidota</taxon>
        <taxon>Sphingobacteriia</taxon>
        <taxon>Sphingobacteriales</taxon>
        <taxon>Sphingobacteriaceae</taxon>
        <taxon>Sphingobacterium</taxon>
    </lineage>
</organism>
<dbReference type="RefSeq" id="WP_108632634.1">
    <property type="nucleotide sequence ID" value="NZ_QCXX01000001.1"/>
</dbReference>
<dbReference type="OrthoDB" id="691446at2"/>
<proteinExistence type="predicted"/>
<dbReference type="EMBL" id="QCXX01000001">
    <property type="protein sequence ID" value="PUV26344.1"/>
    <property type="molecule type" value="Genomic_DNA"/>
</dbReference>
<dbReference type="InterPro" id="IPR014756">
    <property type="entry name" value="Ig_E-set"/>
</dbReference>
<dbReference type="InterPro" id="IPR002909">
    <property type="entry name" value="IPT_dom"/>
</dbReference>
<dbReference type="Proteomes" id="UP000250831">
    <property type="component" value="Unassembled WGS sequence"/>
</dbReference>
<dbReference type="InterPro" id="IPR013783">
    <property type="entry name" value="Ig-like_fold"/>
</dbReference>
<accession>A0A363NZV2</accession>
<name>A0A363NZV2_9SPHI</name>
<sequence>MKCNYVIKQITGRQTIAFLCSILIFLTVSCVKEEIVVPPDKNPTDVVLLAPESNAGNNLILAAEIRYLNNSDVVQSHGFLIEKYTGENYVKKEYAITTSLTSGRITFKVPDPEHYEEGVYYSYRYFVRTDQGIYYSQPARFLVSSLKVKPQEDLTVAVGEIITVEGEFVNVAENYALYYSYLPSEDQKVPFEVVNSGKSIRFKVPEGIEQGNNATFRFIGKDKNGGQLSAIVAQGFILATLVPPAIYTYYVDENLQLPSSVREYNDNARLQVFVGNVFLKHSNYLRLYDFVKSQKGKTFPIGYTNGRDTITFPQPLQLNEADPDEFKMIPEYVHPGTNFEVVGPDPGRFDFYGYATVGNKKAYYLLRDNTLKKGELAIDDIPDGEYPLEMKNSFFSYISNNKIKVKSVHISSSSHRECYAGDKIRLKGTFIQGRSYGLRIDPAQESYFSTCNTSGEIMFEVPATKAGNYQAQVTYFSEMGQQKNYYSNAIPLQVKATVINSISPLRATAGTLITIEGHGLNGYKVRIADREIQHTLSQNDKIQFKVPDDLPKGKYRVNARFFNYVIENVVFASDYLEIL</sequence>
<keyword evidence="3" id="KW-1185">Reference proteome</keyword>
<dbReference type="SUPFAM" id="SSF81296">
    <property type="entry name" value="E set domains"/>
    <property type="match status" value="1"/>
</dbReference>
<reference evidence="2 3" key="1">
    <citation type="submission" date="2018-04" db="EMBL/GenBank/DDBJ databases">
        <title>Sphingobacterium sp. M46 Genome.</title>
        <authorList>
            <person name="Cheng J."/>
            <person name="Li Y."/>
        </authorList>
    </citation>
    <scope>NUCLEOTIDE SEQUENCE [LARGE SCALE GENOMIC DNA]</scope>
    <source>
        <strain evidence="2 3">M46</strain>
    </source>
</reference>
<protein>
    <recommendedName>
        <fullName evidence="1">IPT/TIG domain-containing protein</fullName>
    </recommendedName>
</protein>